<evidence type="ECO:0000313" key="2">
    <source>
        <dbReference type="Proteomes" id="UP000729402"/>
    </source>
</evidence>
<comment type="caution">
    <text evidence="1">The sequence shown here is derived from an EMBL/GenBank/DDBJ whole genome shotgun (WGS) entry which is preliminary data.</text>
</comment>
<dbReference type="AlphaFoldDB" id="A0A8J5V933"/>
<reference evidence="1" key="2">
    <citation type="submission" date="2021-02" db="EMBL/GenBank/DDBJ databases">
        <authorList>
            <person name="Kimball J.A."/>
            <person name="Haas M.W."/>
            <person name="Macchietto M."/>
            <person name="Kono T."/>
            <person name="Duquette J."/>
            <person name="Shao M."/>
        </authorList>
    </citation>
    <scope>NUCLEOTIDE SEQUENCE</scope>
    <source>
        <tissue evidence="1">Fresh leaf tissue</tissue>
    </source>
</reference>
<protein>
    <submittedName>
        <fullName evidence="1">Uncharacterized protein</fullName>
    </submittedName>
</protein>
<dbReference type="Proteomes" id="UP000729402">
    <property type="component" value="Unassembled WGS sequence"/>
</dbReference>
<sequence length="89" mass="10069">MHCLIALAAGQKERIKEKEDDMDGEKSHSDSSQFTCFREEFGLVVEKLLELTESEQNSVTPVLDRRDKSSYLLQPPGSISLAPITQIFR</sequence>
<dbReference type="EMBL" id="JAAALK010000288">
    <property type="protein sequence ID" value="KAG8055485.1"/>
    <property type="molecule type" value="Genomic_DNA"/>
</dbReference>
<organism evidence="1 2">
    <name type="scientific">Zizania palustris</name>
    <name type="common">Northern wild rice</name>
    <dbReference type="NCBI Taxonomy" id="103762"/>
    <lineage>
        <taxon>Eukaryota</taxon>
        <taxon>Viridiplantae</taxon>
        <taxon>Streptophyta</taxon>
        <taxon>Embryophyta</taxon>
        <taxon>Tracheophyta</taxon>
        <taxon>Spermatophyta</taxon>
        <taxon>Magnoliopsida</taxon>
        <taxon>Liliopsida</taxon>
        <taxon>Poales</taxon>
        <taxon>Poaceae</taxon>
        <taxon>BOP clade</taxon>
        <taxon>Oryzoideae</taxon>
        <taxon>Oryzeae</taxon>
        <taxon>Zizaniinae</taxon>
        <taxon>Zizania</taxon>
    </lineage>
</organism>
<evidence type="ECO:0000313" key="1">
    <source>
        <dbReference type="EMBL" id="KAG8055485.1"/>
    </source>
</evidence>
<reference evidence="1" key="1">
    <citation type="journal article" date="2021" name="bioRxiv">
        <title>Whole Genome Assembly and Annotation of Northern Wild Rice, Zizania palustris L., Supports a Whole Genome Duplication in the Zizania Genus.</title>
        <authorList>
            <person name="Haas M."/>
            <person name="Kono T."/>
            <person name="Macchietto M."/>
            <person name="Millas R."/>
            <person name="McGilp L."/>
            <person name="Shao M."/>
            <person name="Duquette J."/>
            <person name="Hirsch C.N."/>
            <person name="Kimball J."/>
        </authorList>
    </citation>
    <scope>NUCLEOTIDE SEQUENCE</scope>
    <source>
        <tissue evidence="1">Fresh leaf tissue</tissue>
    </source>
</reference>
<name>A0A8J5V933_ZIZPA</name>
<proteinExistence type="predicted"/>
<accession>A0A8J5V933</accession>
<keyword evidence="2" id="KW-1185">Reference proteome</keyword>
<gene>
    <name evidence="1" type="ORF">GUJ93_ZPchr0001g30612</name>
</gene>